<keyword evidence="10" id="KW-1185">Reference proteome</keyword>
<dbReference type="Gene3D" id="1.20.81.30">
    <property type="entry name" value="Type II secretion system (T2SS), domain F"/>
    <property type="match status" value="1"/>
</dbReference>
<evidence type="ECO:0000313" key="10">
    <source>
        <dbReference type="Proteomes" id="UP000277864"/>
    </source>
</evidence>
<sequence>MPVSARKKVRKKLGKKTYKKSGRMDSFQRLFFMKSGFNGKFKFKKQKQETFIHLLGELLEHGFSIQESFHFLHKIGVIEISQFQHTQQLLSQGESLTKIFADFGFASDYLTQIYFAEIHGNILQTFQQINMQMTSLNKQKALCSKILAYPSLLLLFVIGMLLGLKYFLLPNLRQLSSGETQNVLLKTIDLLPNLLVGLLIFSICLIAIFSFYFKHKNKLDKAKFLSRLPVYGSFYKQYVTAFFAFEWGRFFAQEIDYKTIVEMMLQEKRASFMYELSQSIQKKLEKGEDFGEILSTYPFFQKELPIIISQGVIKGKLGEELMIYGYRLWQLMFAKMEKRLALIQPLMLCLVAFMILGLYLSLLLPIYQEVNQFL</sequence>
<dbReference type="InterPro" id="IPR003004">
    <property type="entry name" value="GspF/PilC"/>
</dbReference>
<comment type="similarity">
    <text evidence="2">Belongs to the GSP F family.</text>
</comment>
<feature type="transmembrane region" description="Helical" evidence="7">
    <location>
        <begin position="340"/>
        <end position="367"/>
    </location>
</feature>
<organism evidence="9 10">
    <name type="scientific">Vagococcus humatus</name>
    <dbReference type="NCBI Taxonomy" id="1889241"/>
    <lineage>
        <taxon>Bacteria</taxon>
        <taxon>Bacillati</taxon>
        <taxon>Bacillota</taxon>
        <taxon>Bacilli</taxon>
        <taxon>Lactobacillales</taxon>
        <taxon>Enterococcaceae</taxon>
        <taxon>Vagococcus</taxon>
    </lineage>
</organism>
<dbReference type="PANTHER" id="PTHR30012:SF0">
    <property type="entry name" value="TYPE II SECRETION SYSTEM PROTEIN F-RELATED"/>
    <property type="match status" value="1"/>
</dbReference>
<name>A0A3R9ZWA5_9ENTE</name>
<evidence type="ECO:0000256" key="7">
    <source>
        <dbReference type="SAM" id="Phobius"/>
    </source>
</evidence>
<comment type="caution">
    <text evidence="9">The sequence shown here is derived from an EMBL/GenBank/DDBJ whole genome shotgun (WGS) entry which is preliminary data.</text>
</comment>
<evidence type="ECO:0000259" key="8">
    <source>
        <dbReference type="Pfam" id="PF00482"/>
    </source>
</evidence>
<feature type="transmembrane region" description="Helical" evidence="7">
    <location>
        <begin position="194"/>
        <end position="213"/>
    </location>
</feature>
<protein>
    <recommendedName>
        <fullName evidence="8">Type II secretion system protein GspF domain-containing protein</fullName>
    </recommendedName>
</protein>
<comment type="subcellular location">
    <subcellularLocation>
        <location evidence="1">Cell membrane</location>
        <topology evidence="1">Multi-pass membrane protein</topology>
    </subcellularLocation>
</comment>
<dbReference type="EMBL" id="PXZH01000002">
    <property type="protein sequence ID" value="RST89273.1"/>
    <property type="molecule type" value="Genomic_DNA"/>
</dbReference>
<evidence type="ECO:0000256" key="3">
    <source>
        <dbReference type="ARBA" id="ARBA00022475"/>
    </source>
</evidence>
<evidence type="ECO:0000256" key="2">
    <source>
        <dbReference type="ARBA" id="ARBA00005745"/>
    </source>
</evidence>
<evidence type="ECO:0000256" key="5">
    <source>
        <dbReference type="ARBA" id="ARBA00022989"/>
    </source>
</evidence>
<dbReference type="InterPro" id="IPR047692">
    <property type="entry name" value="T4P_ComGB"/>
</dbReference>
<keyword evidence="3" id="KW-1003">Cell membrane</keyword>
<evidence type="ECO:0000256" key="6">
    <source>
        <dbReference type="ARBA" id="ARBA00023136"/>
    </source>
</evidence>
<dbReference type="GO" id="GO:0005886">
    <property type="term" value="C:plasma membrane"/>
    <property type="evidence" value="ECO:0007669"/>
    <property type="project" value="UniProtKB-SubCell"/>
</dbReference>
<reference evidence="9 10" key="1">
    <citation type="submission" date="2018-03" db="EMBL/GenBank/DDBJ databases">
        <authorList>
            <person name="Gulvik C.A."/>
        </authorList>
    </citation>
    <scope>NUCLEOTIDE SEQUENCE [LARGE SCALE GENOMIC DNA]</scope>
    <source>
        <strain evidence="9 10">JCM 31581</strain>
    </source>
</reference>
<evidence type="ECO:0000256" key="1">
    <source>
        <dbReference type="ARBA" id="ARBA00004651"/>
    </source>
</evidence>
<dbReference type="PANTHER" id="PTHR30012">
    <property type="entry name" value="GENERAL SECRETION PATHWAY PROTEIN"/>
    <property type="match status" value="1"/>
</dbReference>
<keyword evidence="6 7" id="KW-0472">Membrane</keyword>
<dbReference type="Pfam" id="PF00482">
    <property type="entry name" value="T2SSF"/>
    <property type="match status" value="1"/>
</dbReference>
<evidence type="ECO:0000313" key="9">
    <source>
        <dbReference type="EMBL" id="RST89273.1"/>
    </source>
</evidence>
<evidence type="ECO:0000256" key="4">
    <source>
        <dbReference type="ARBA" id="ARBA00022692"/>
    </source>
</evidence>
<dbReference type="InterPro" id="IPR042094">
    <property type="entry name" value="T2SS_GspF_sf"/>
</dbReference>
<dbReference type="PRINTS" id="PR00812">
    <property type="entry name" value="BCTERIALGSPF"/>
</dbReference>
<keyword evidence="5 7" id="KW-1133">Transmembrane helix</keyword>
<gene>
    <name evidence="9" type="ORF">C7P63_05730</name>
</gene>
<dbReference type="AlphaFoldDB" id="A0A3R9ZWA5"/>
<accession>A0A3R9ZWA5</accession>
<dbReference type="OrthoDB" id="2294348at2"/>
<proteinExistence type="inferred from homology"/>
<dbReference type="InterPro" id="IPR018076">
    <property type="entry name" value="T2SS_GspF_dom"/>
</dbReference>
<feature type="transmembrane region" description="Helical" evidence="7">
    <location>
        <begin position="146"/>
        <end position="168"/>
    </location>
</feature>
<dbReference type="RefSeq" id="WP_125943208.1">
    <property type="nucleotide sequence ID" value="NZ_PXZH01000002.1"/>
</dbReference>
<keyword evidence="4 7" id="KW-0812">Transmembrane</keyword>
<dbReference type="NCBIfam" id="NF041012">
    <property type="entry name" value="T4P_ComGB"/>
    <property type="match status" value="1"/>
</dbReference>
<feature type="domain" description="Type II secretion system protein GspF" evidence="8">
    <location>
        <begin position="254"/>
        <end position="365"/>
    </location>
</feature>
<dbReference type="Proteomes" id="UP000277864">
    <property type="component" value="Unassembled WGS sequence"/>
</dbReference>